<evidence type="ECO:0000256" key="1">
    <source>
        <dbReference type="SAM" id="MobiDB-lite"/>
    </source>
</evidence>
<gene>
    <name evidence="4" type="ORF">QBC47DRAFT_151899</name>
</gene>
<feature type="transmembrane region" description="Helical" evidence="2">
    <location>
        <begin position="194"/>
        <end position="215"/>
    </location>
</feature>
<feature type="region of interest" description="Disordered" evidence="1">
    <location>
        <begin position="267"/>
        <end position="286"/>
    </location>
</feature>
<feature type="chain" id="PRO_5042537322" evidence="3">
    <location>
        <begin position="24"/>
        <end position="286"/>
    </location>
</feature>
<keyword evidence="2" id="KW-0812">Transmembrane</keyword>
<feature type="compositionally biased region" description="Low complexity" evidence="1">
    <location>
        <begin position="145"/>
        <end position="182"/>
    </location>
</feature>
<comment type="caution">
    <text evidence="4">The sequence shown here is derived from an EMBL/GenBank/DDBJ whole genome shotgun (WGS) entry which is preliminary data.</text>
</comment>
<organism evidence="4 5">
    <name type="scientific">Echria macrotheca</name>
    <dbReference type="NCBI Taxonomy" id="438768"/>
    <lineage>
        <taxon>Eukaryota</taxon>
        <taxon>Fungi</taxon>
        <taxon>Dikarya</taxon>
        <taxon>Ascomycota</taxon>
        <taxon>Pezizomycotina</taxon>
        <taxon>Sordariomycetes</taxon>
        <taxon>Sordariomycetidae</taxon>
        <taxon>Sordariales</taxon>
        <taxon>Schizotheciaceae</taxon>
        <taxon>Echria</taxon>
    </lineage>
</organism>
<keyword evidence="5" id="KW-1185">Reference proteome</keyword>
<name>A0AAJ0B1D4_9PEZI</name>
<dbReference type="AlphaFoldDB" id="A0AAJ0B1D4"/>
<keyword evidence="2" id="KW-0472">Membrane</keyword>
<dbReference type="Proteomes" id="UP001239445">
    <property type="component" value="Unassembled WGS sequence"/>
</dbReference>
<keyword evidence="3" id="KW-0732">Signal</keyword>
<accession>A0AAJ0B1D4</accession>
<keyword evidence="2" id="KW-1133">Transmembrane helix</keyword>
<evidence type="ECO:0000313" key="5">
    <source>
        <dbReference type="Proteomes" id="UP001239445"/>
    </source>
</evidence>
<feature type="compositionally biased region" description="Basic and acidic residues" evidence="1">
    <location>
        <begin position="275"/>
        <end position="286"/>
    </location>
</feature>
<proteinExistence type="predicted"/>
<feature type="region of interest" description="Disordered" evidence="1">
    <location>
        <begin position="143"/>
        <end position="182"/>
    </location>
</feature>
<reference evidence="4" key="1">
    <citation type="submission" date="2023-06" db="EMBL/GenBank/DDBJ databases">
        <title>Genome-scale phylogeny and comparative genomics of the fungal order Sordariales.</title>
        <authorList>
            <consortium name="Lawrence Berkeley National Laboratory"/>
            <person name="Hensen N."/>
            <person name="Bonometti L."/>
            <person name="Westerberg I."/>
            <person name="Brannstrom I.O."/>
            <person name="Guillou S."/>
            <person name="Cros-Aarteil S."/>
            <person name="Calhoun S."/>
            <person name="Haridas S."/>
            <person name="Kuo A."/>
            <person name="Mondo S."/>
            <person name="Pangilinan J."/>
            <person name="Riley R."/>
            <person name="Labutti K."/>
            <person name="Andreopoulos B."/>
            <person name="Lipzen A."/>
            <person name="Chen C."/>
            <person name="Yanf M."/>
            <person name="Daum C."/>
            <person name="Ng V."/>
            <person name="Clum A."/>
            <person name="Steindorff A."/>
            <person name="Ohm R."/>
            <person name="Martin F."/>
            <person name="Silar P."/>
            <person name="Natvig D."/>
            <person name="Lalanne C."/>
            <person name="Gautier V."/>
            <person name="Ament-Velasquez S.L."/>
            <person name="Kruys A."/>
            <person name="Hutchinson M.I."/>
            <person name="Powell A.J."/>
            <person name="Barry K."/>
            <person name="Miller A.N."/>
            <person name="Grigoriev I.V."/>
            <person name="Debuchy R."/>
            <person name="Gladieux P."/>
            <person name="Thoren M.H."/>
            <person name="Johannesson H."/>
        </authorList>
    </citation>
    <scope>NUCLEOTIDE SEQUENCE</scope>
    <source>
        <strain evidence="4">PSN4</strain>
    </source>
</reference>
<dbReference type="EMBL" id="MU839859">
    <property type="protein sequence ID" value="KAK1749395.1"/>
    <property type="molecule type" value="Genomic_DNA"/>
</dbReference>
<feature type="signal peptide" evidence="3">
    <location>
        <begin position="1"/>
        <end position="23"/>
    </location>
</feature>
<protein>
    <submittedName>
        <fullName evidence="4">Uncharacterized protein</fullName>
    </submittedName>
</protein>
<evidence type="ECO:0000256" key="2">
    <source>
        <dbReference type="SAM" id="Phobius"/>
    </source>
</evidence>
<sequence>MTMTTTAISRLLLLAGLARLVESAASCYRVDGKIQDSKYAWVPCNPSAAISPCCSRGDFCLDNGYCLDAGSVNNAISVQGCTDPSWGGPCRMTCPGSIDNLGYIGIYICDGANTACCGGNSSCCSGSNTFHLPVFTSLAHPLPESTATTSSSTGSAPTSPSQTNPPSSGTSDSSSSSSSTAAVATNSSDQALKVGLGVGLSLGLVLIAVVAYFIWELRKRAKEAAEARAKAEQAVLAQREMDEAAKAKSGQYTTTMQYYPSELPSREVFQLPTEMSREELDDSPTR</sequence>
<evidence type="ECO:0000256" key="3">
    <source>
        <dbReference type="SAM" id="SignalP"/>
    </source>
</evidence>
<evidence type="ECO:0000313" key="4">
    <source>
        <dbReference type="EMBL" id="KAK1749395.1"/>
    </source>
</evidence>